<keyword evidence="3" id="KW-1185">Reference proteome</keyword>
<dbReference type="Proteomes" id="UP000188145">
    <property type="component" value="Chromosome"/>
</dbReference>
<feature type="region of interest" description="Disordered" evidence="1">
    <location>
        <begin position="20"/>
        <end position="40"/>
    </location>
</feature>
<dbReference type="Gene3D" id="3.40.50.1240">
    <property type="entry name" value="Phosphoglycerate mutase-like"/>
    <property type="match status" value="1"/>
</dbReference>
<proteinExistence type="predicted"/>
<name>A0A1Q2CRV7_9ACTN</name>
<dbReference type="PROSITE" id="PS51257">
    <property type="entry name" value="PROKAR_LIPOPROTEIN"/>
    <property type="match status" value="1"/>
</dbReference>
<evidence type="ECO:0000313" key="2">
    <source>
        <dbReference type="EMBL" id="AQP48841.1"/>
    </source>
</evidence>
<dbReference type="RefSeq" id="WP_077687194.1">
    <property type="nucleotide sequence ID" value="NZ_CP019606.1"/>
</dbReference>
<organism evidence="2 3">
    <name type="scientific">Tessaracoccus aquimaris</name>
    <dbReference type="NCBI Taxonomy" id="1332264"/>
    <lineage>
        <taxon>Bacteria</taxon>
        <taxon>Bacillati</taxon>
        <taxon>Actinomycetota</taxon>
        <taxon>Actinomycetes</taxon>
        <taxon>Propionibacteriales</taxon>
        <taxon>Propionibacteriaceae</taxon>
        <taxon>Tessaracoccus</taxon>
    </lineage>
</organism>
<dbReference type="SUPFAM" id="SSF53254">
    <property type="entry name" value="Phosphoglycerate mutase-like"/>
    <property type="match status" value="1"/>
</dbReference>
<dbReference type="OrthoDB" id="8685508at2"/>
<dbReference type="KEGG" id="tes:BW730_16405"/>
<gene>
    <name evidence="2" type="ORF">BW730_16405</name>
</gene>
<evidence type="ECO:0000313" key="3">
    <source>
        <dbReference type="Proteomes" id="UP000188145"/>
    </source>
</evidence>
<accession>A0A1Q2CRV7</accession>
<sequence>MMRRRAFGTLALIALAGCARDGETPSSSRPVPASGAPETDYSRPLSAVMDILRTGGVSLYLAHPGVIGDALSDLGRQVATEVGEAFAALDVEVTVTTSPAPYCRETADVAFAGSEATVDDLLGDLSDAEGREDQVTAHAAKRLASSVPWGEVAVLIGHPGNITAVTGVPVNEGEGLICARAGGSFQVLAETMPNDWARMK</sequence>
<evidence type="ECO:0000256" key="1">
    <source>
        <dbReference type="SAM" id="MobiDB-lite"/>
    </source>
</evidence>
<evidence type="ECO:0008006" key="4">
    <source>
        <dbReference type="Google" id="ProtNLM"/>
    </source>
</evidence>
<dbReference type="InterPro" id="IPR029033">
    <property type="entry name" value="His_PPase_superfam"/>
</dbReference>
<dbReference type="EMBL" id="CP019606">
    <property type="protein sequence ID" value="AQP48841.1"/>
    <property type="molecule type" value="Genomic_DNA"/>
</dbReference>
<protein>
    <recommendedName>
        <fullName evidence="4">Histidine phosphatase family protein</fullName>
    </recommendedName>
</protein>
<reference evidence="3" key="1">
    <citation type="submission" date="2017-02" db="EMBL/GenBank/DDBJ databases">
        <title>Tessaracoccus aquaemaris sp. nov., isolated from the intestine of a Korean rockfish, Sebastes schlegelii, in a marine aquaculture pond.</title>
        <authorList>
            <person name="Tak E.J."/>
            <person name="Bae J.-W."/>
        </authorList>
    </citation>
    <scope>NUCLEOTIDE SEQUENCE [LARGE SCALE GENOMIC DNA]</scope>
    <source>
        <strain evidence="3">NSG39</strain>
    </source>
</reference>
<dbReference type="AlphaFoldDB" id="A0A1Q2CRV7"/>